<dbReference type="AlphaFoldDB" id="A0A023X880"/>
<dbReference type="CDD" id="cd05379">
    <property type="entry name" value="CAP_bacterial"/>
    <property type="match status" value="1"/>
</dbReference>
<evidence type="ECO:0000259" key="2">
    <source>
        <dbReference type="Pfam" id="PF00188"/>
    </source>
</evidence>
<dbReference type="PANTHER" id="PTHR31157">
    <property type="entry name" value="SCP DOMAIN-CONTAINING PROTEIN"/>
    <property type="match status" value="1"/>
</dbReference>
<dbReference type="Gene3D" id="3.40.33.10">
    <property type="entry name" value="CAP"/>
    <property type="match status" value="1"/>
</dbReference>
<organism evidence="3 5">
    <name type="scientific">Rubrobacter radiotolerans</name>
    <name type="common">Arthrobacter radiotolerans</name>
    <dbReference type="NCBI Taxonomy" id="42256"/>
    <lineage>
        <taxon>Bacteria</taxon>
        <taxon>Bacillati</taxon>
        <taxon>Actinomycetota</taxon>
        <taxon>Rubrobacteria</taxon>
        <taxon>Rubrobacterales</taxon>
        <taxon>Rubrobacteraceae</taxon>
        <taxon>Rubrobacter</taxon>
    </lineage>
</organism>
<dbReference type="PROSITE" id="PS51257">
    <property type="entry name" value="PROKAR_LIPOPROTEIN"/>
    <property type="match status" value="1"/>
</dbReference>
<gene>
    <name evidence="3" type="ORF">RradSPS_3133</name>
    <name evidence="4" type="ORF">SIL72_16400</name>
</gene>
<feature type="domain" description="SCP" evidence="2">
    <location>
        <begin position="59"/>
        <end position="185"/>
    </location>
</feature>
<dbReference type="Proteomes" id="UP001281130">
    <property type="component" value="Unassembled WGS sequence"/>
</dbReference>
<dbReference type="PANTHER" id="PTHR31157:SF1">
    <property type="entry name" value="SCP DOMAIN-CONTAINING PROTEIN"/>
    <property type="match status" value="1"/>
</dbReference>
<dbReference type="Pfam" id="PF00188">
    <property type="entry name" value="CAP"/>
    <property type="match status" value="1"/>
</dbReference>
<name>A0A023X880_RUBRA</name>
<proteinExistence type="predicted"/>
<dbReference type="RefSeq" id="WP_041339412.1">
    <property type="nucleotide sequence ID" value="NZ_CP007517.1"/>
</dbReference>
<sequence>MIAKGSLLSGLVVLACAACLTSLVLFSDSPALAAEKRLASVTSCSGKEVKLRKEEAEMVRLVNRARTDRSLNRVCVRPAVRKAARAHSADMLRRDYFSHRTKGTGEDPGDRLDRVGYPWIRYGELIFFSGGGFGDESGVYSAEKVFRVWMSRSYNREIILDRRLREIGPAVVDGEYNQDGQMWTVVLATK</sequence>
<accession>A0A023X880</accession>
<dbReference type="InterPro" id="IPR035940">
    <property type="entry name" value="CAP_sf"/>
</dbReference>
<dbReference type="EMBL" id="CP007517">
    <property type="protein sequence ID" value="AHY48416.1"/>
    <property type="molecule type" value="Genomic_DNA"/>
</dbReference>
<feature type="chain" id="PRO_5001527527" evidence="1">
    <location>
        <begin position="34"/>
        <end position="190"/>
    </location>
</feature>
<reference evidence="4" key="2">
    <citation type="submission" date="2023-11" db="EMBL/GenBank/DDBJ databases">
        <title>MicrobeMod: A computational toolkit for identifying prokaryotic methylation and restriction-modification with nanopore sequencing.</title>
        <authorList>
            <person name="Crits-Christoph A."/>
            <person name="Kang S.C."/>
            <person name="Lee H."/>
            <person name="Ostrov N."/>
        </authorList>
    </citation>
    <scope>NUCLEOTIDE SEQUENCE</scope>
    <source>
        <strain evidence="4">ATCC 51242</strain>
    </source>
</reference>
<keyword evidence="3" id="KW-0614">Plasmid</keyword>
<dbReference type="EMBL" id="JAWXXX010000004">
    <property type="protein sequence ID" value="MDX5895612.1"/>
    <property type="molecule type" value="Genomic_DNA"/>
</dbReference>
<evidence type="ECO:0000313" key="3">
    <source>
        <dbReference type="EMBL" id="AHY48416.1"/>
    </source>
</evidence>
<dbReference type="SUPFAM" id="SSF55797">
    <property type="entry name" value="PR-1-like"/>
    <property type="match status" value="1"/>
</dbReference>
<keyword evidence="5" id="KW-1185">Reference proteome</keyword>
<dbReference type="OrthoDB" id="68195at2"/>
<evidence type="ECO:0000256" key="1">
    <source>
        <dbReference type="SAM" id="SignalP"/>
    </source>
</evidence>
<dbReference type="InterPro" id="IPR014044">
    <property type="entry name" value="CAP_dom"/>
</dbReference>
<dbReference type="eggNOG" id="COG2340">
    <property type="taxonomic scope" value="Bacteria"/>
</dbReference>
<dbReference type="KEGG" id="rrd:RradSPS_3133"/>
<evidence type="ECO:0000313" key="5">
    <source>
        <dbReference type="Proteomes" id="UP000025229"/>
    </source>
</evidence>
<keyword evidence="1" id="KW-0732">Signal</keyword>
<geneLocation type="plasmid" evidence="3">
    <name>3</name>
</geneLocation>
<protein>
    <submittedName>
        <fullName evidence="4">CAP domain-containing protein</fullName>
    </submittedName>
    <submittedName>
        <fullName evidence="3">Cysteine-rich secretory protein family</fullName>
    </submittedName>
</protein>
<feature type="signal peptide" evidence="1">
    <location>
        <begin position="1"/>
        <end position="33"/>
    </location>
</feature>
<evidence type="ECO:0000313" key="4">
    <source>
        <dbReference type="EMBL" id="MDX5895612.1"/>
    </source>
</evidence>
<reference evidence="3 5" key="1">
    <citation type="submission" date="2014-03" db="EMBL/GenBank/DDBJ databases">
        <title>Complete genome sequence of the Radio-Resistant Rubrobacter radiotolerans RSPS-4.</title>
        <authorList>
            <person name="Egas C.C."/>
            <person name="Barroso C.C."/>
            <person name="Froufe H.J.C."/>
            <person name="Pacheco J.J."/>
            <person name="Albuquerque L.L."/>
            <person name="da Costa M.M.S."/>
        </authorList>
    </citation>
    <scope>NUCLEOTIDE SEQUENCE [LARGE SCALE GENOMIC DNA]</scope>
    <source>
        <strain evidence="3 5">RSPS-4</strain>
        <plasmid evidence="3 5">3</plasmid>
    </source>
</reference>
<dbReference type="HOGENOM" id="CLU_048111_3_1_11"/>
<dbReference type="Proteomes" id="UP000025229">
    <property type="component" value="Plasmid 3"/>
</dbReference>